<proteinExistence type="predicted"/>
<evidence type="ECO:0000256" key="1">
    <source>
        <dbReference type="SAM" id="MobiDB-lite"/>
    </source>
</evidence>
<evidence type="ECO:0000313" key="2">
    <source>
        <dbReference type="EMBL" id="CRL28519.1"/>
    </source>
</evidence>
<feature type="compositionally biased region" description="Polar residues" evidence="1">
    <location>
        <begin position="155"/>
        <end position="170"/>
    </location>
</feature>
<dbReference type="PANTHER" id="PTHR12751:SF18">
    <property type="entry name" value="PHOSPHATASE AND ACTIN REGULATOR 1"/>
    <property type="match status" value="1"/>
</dbReference>
<feature type="compositionally biased region" description="Basic and acidic residues" evidence="1">
    <location>
        <begin position="224"/>
        <end position="235"/>
    </location>
</feature>
<dbReference type="GO" id="GO:0003779">
    <property type="term" value="F:actin binding"/>
    <property type="evidence" value="ECO:0007669"/>
    <property type="project" value="TreeGrafter"/>
</dbReference>
<dbReference type="GO" id="GO:0030036">
    <property type="term" value="P:actin cytoskeleton organization"/>
    <property type="evidence" value="ECO:0007669"/>
    <property type="project" value="TreeGrafter"/>
</dbReference>
<feature type="compositionally biased region" description="Polar residues" evidence="1">
    <location>
        <begin position="274"/>
        <end position="284"/>
    </location>
</feature>
<feature type="compositionally biased region" description="Low complexity" evidence="1">
    <location>
        <begin position="22"/>
        <end position="37"/>
    </location>
</feature>
<feature type="region of interest" description="Disordered" evidence="1">
    <location>
        <begin position="88"/>
        <end position="406"/>
    </location>
</feature>
<evidence type="ECO:0000313" key="3">
    <source>
        <dbReference type="Proteomes" id="UP000053732"/>
    </source>
</evidence>
<feature type="region of interest" description="Disordered" evidence="1">
    <location>
        <begin position="575"/>
        <end position="596"/>
    </location>
</feature>
<dbReference type="PANTHER" id="PTHR12751">
    <property type="entry name" value="PHOSPHATASE AND ACTIN REGULATOR PHACTR"/>
    <property type="match status" value="1"/>
</dbReference>
<sequence length="751" mass="80481">MAALVQTIPQSGTVPVLQTRPSSSSGTFSSSTQNQGSRIQTMSWTSFNAGNSGSYRAGHPVVAPYAYNPNMGQSNVQNRQSWTPHLRPEHRTFSAPTTPQVPVNPTYTGASPRSPHLAAGSVSNSSTSSRSYVSKDDSALPSRQPRSDQPLRPLSTANLPSPSIMNISSPKPSPNRYRRTPQRAEAAPSSPVTASPIPTVVVDDFGGPRSVRPNAHNRVSSVDDSSHVDRAQPERYRRRSLGNMDATAYPNLSLDFPTSSTSQPQSGSYDFITFDTNQRPASAHSQRDSVGSVHSTHSSASSVGSLTRARGNNAELTVSISQAREGTPSDSNSVTSKTGKAEEKRTSKPSPLSQPVSAAPEAPKPNPPAETQKKPTTPTLDSPAAKRLNDLKNETKRPGKSRLRRAFSFGSASELLKTSAQSNASKREAFAAEQARREALREQLGPEHAAIAEQQELSGLGESIYSHQGHFFSGSTDNLSVSSTASSASMMLRKMGKGMKRSTRSLVGMFRPKSVASINSMEGAAPEASPPQITVVNVEAERESVTVNPDAADLPRGATVFPKVEGNASEIRRSASIRERAASENSQSRKSIVGGDRERAEILAAVRKGILKKTHSDLGVSTPGQGPVGGDSPHSSAPPTPDESSRSPAQQNDAVKIAGEDYFLSNAGRFSSSEAKSAPITPSAVGGRNIVFSPRIQFHETWPSGEYDRRGEIATCNRLTPLLAQQIREEINNFKMEMEVHENSKIYTHFI</sequence>
<reference evidence="2 3" key="1">
    <citation type="journal article" date="2014" name="Nat. Commun.">
        <title>Multiple recent horizontal transfers of a large genomic region in cheese making fungi.</title>
        <authorList>
            <person name="Cheeseman K."/>
            <person name="Ropars J."/>
            <person name="Renault P."/>
            <person name="Dupont J."/>
            <person name="Gouzy J."/>
            <person name="Branca A."/>
            <person name="Abraham A.L."/>
            <person name="Ceppi M."/>
            <person name="Conseiller E."/>
            <person name="Debuchy R."/>
            <person name="Malagnac F."/>
            <person name="Goarin A."/>
            <person name="Silar P."/>
            <person name="Lacoste S."/>
            <person name="Sallet E."/>
            <person name="Bensimon A."/>
            <person name="Giraud T."/>
            <person name="Brygoo Y."/>
        </authorList>
    </citation>
    <scope>NUCLEOTIDE SEQUENCE [LARGE SCALE GENOMIC DNA]</scope>
    <source>
        <strain evidence="3">FM 013</strain>
    </source>
</reference>
<feature type="region of interest" description="Disordered" evidence="1">
    <location>
        <begin position="14"/>
        <end position="37"/>
    </location>
</feature>
<accession>A0A0G4PQ60</accession>
<feature type="compositionally biased region" description="Basic and acidic residues" evidence="1">
    <location>
        <begin position="387"/>
        <end position="397"/>
    </location>
</feature>
<feature type="region of interest" description="Disordered" evidence="1">
    <location>
        <begin position="614"/>
        <end position="650"/>
    </location>
</feature>
<name>A0A0G4PQ60_PENC3</name>
<dbReference type="EMBL" id="HG793161">
    <property type="protein sequence ID" value="CRL28519.1"/>
    <property type="molecule type" value="Genomic_DNA"/>
</dbReference>
<feature type="compositionally biased region" description="Polar residues" evidence="1">
    <location>
        <begin position="314"/>
        <end position="338"/>
    </location>
</feature>
<feature type="compositionally biased region" description="Low complexity" evidence="1">
    <location>
        <begin position="121"/>
        <end position="132"/>
    </location>
</feature>
<dbReference type="STRING" id="1429867.A0A0G4PQ60"/>
<protein>
    <submittedName>
        <fullName evidence="2">Str. FM013</fullName>
    </submittedName>
</protein>
<organism evidence="2 3">
    <name type="scientific">Penicillium camemberti (strain FM 013)</name>
    <dbReference type="NCBI Taxonomy" id="1429867"/>
    <lineage>
        <taxon>Eukaryota</taxon>
        <taxon>Fungi</taxon>
        <taxon>Dikarya</taxon>
        <taxon>Ascomycota</taxon>
        <taxon>Pezizomycotina</taxon>
        <taxon>Eurotiomycetes</taxon>
        <taxon>Eurotiomycetidae</taxon>
        <taxon>Eurotiales</taxon>
        <taxon>Aspergillaceae</taxon>
        <taxon>Penicillium</taxon>
    </lineage>
</organism>
<dbReference type="AlphaFoldDB" id="A0A0G4PQ60"/>
<feature type="compositionally biased region" description="Low complexity" evidence="1">
    <location>
        <begin position="289"/>
        <end position="305"/>
    </location>
</feature>
<keyword evidence="3" id="KW-1185">Reference proteome</keyword>
<feature type="compositionally biased region" description="Low complexity" evidence="1">
    <location>
        <begin position="257"/>
        <end position="266"/>
    </location>
</feature>
<dbReference type="Proteomes" id="UP000053732">
    <property type="component" value="Unassembled WGS sequence"/>
</dbReference>
<gene>
    <name evidence="2" type="ORF">PCAMFM013_S028g000072</name>
</gene>
<feature type="compositionally biased region" description="Polar residues" evidence="1">
    <location>
        <begin position="94"/>
        <end position="111"/>
    </location>
</feature>